<keyword evidence="1" id="KW-0808">Transferase</keyword>
<organism evidence="3 4">
    <name type="scientific">Candidatus Staskawiczbacteria bacterium RIFCSPHIGHO2_01_FULL_36_16</name>
    <dbReference type="NCBI Taxonomy" id="1802200"/>
    <lineage>
        <taxon>Bacteria</taxon>
        <taxon>Candidatus Staskawicziibacteriota</taxon>
    </lineage>
</organism>
<proteinExistence type="predicted"/>
<dbReference type="Gene3D" id="3.40.630.30">
    <property type="match status" value="1"/>
</dbReference>
<dbReference type="PANTHER" id="PTHR13947:SF37">
    <property type="entry name" value="LD18367P"/>
    <property type="match status" value="1"/>
</dbReference>
<dbReference type="GO" id="GO:0008080">
    <property type="term" value="F:N-acetyltransferase activity"/>
    <property type="evidence" value="ECO:0007669"/>
    <property type="project" value="InterPro"/>
</dbReference>
<protein>
    <recommendedName>
        <fullName evidence="2">N-acetyltransferase domain-containing protein</fullName>
    </recommendedName>
</protein>
<dbReference type="InterPro" id="IPR016181">
    <property type="entry name" value="Acyl_CoA_acyltransferase"/>
</dbReference>
<dbReference type="Pfam" id="PF00583">
    <property type="entry name" value="Acetyltransf_1"/>
    <property type="match status" value="1"/>
</dbReference>
<dbReference type="PROSITE" id="PS51186">
    <property type="entry name" value="GNAT"/>
    <property type="match status" value="1"/>
</dbReference>
<comment type="caution">
    <text evidence="3">The sequence shown here is derived from an EMBL/GenBank/DDBJ whole genome shotgun (WGS) entry which is preliminary data.</text>
</comment>
<dbReference type="InterPro" id="IPR050769">
    <property type="entry name" value="NAT_camello-type"/>
</dbReference>
<evidence type="ECO:0000256" key="1">
    <source>
        <dbReference type="ARBA" id="ARBA00022679"/>
    </source>
</evidence>
<dbReference type="STRING" id="1802200.A2812_02475"/>
<name>A0A1G2HMU1_9BACT</name>
<evidence type="ECO:0000313" key="4">
    <source>
        <dbReference type="Proteomes" id="UP000177190"/>
    </source>
</evidence>
<gene>
    <name evidence="3" type="ORF">A2812_02475</name>
</gene>
<feature type="domain" description="N-acetyltransferase" evidence="2">
    <location>
        <begin position="1"/>
        <end position="154"/>
    </location>
</feature>
<evidence type="ECO:0000313" key="3">
    <source>
        <dbReference type="EMBL" id="OGZ63208.1"/>
    </source>
</evidence>
<dbReference type="SUPFAM" id="SSF55729">
    <property type="entry name" value="Acyl-CoA N-acyltransferases (Nat)"/>
    <property type="match status" value="1"/>
</dbReference>
<accession>A0A1G2HMU1</accession>
<dbReference type="Proteomes" id="UP000177190">
    <property type="component" value="Unassembled WGS sequence"/>
</dbReference>
<dbReference type="CDD" id="cd04301">
    <property type="entry name" value="NAT_SF"/>
    <property type="match status" value="1"/>
</dbReference>
<sequence length="154" mass="17926">MEIITYQDQYKPAVRELIFEIAEKELGHHSRNDRPDLSNIKEVYQTEKGNFWLALDSGKLVGTIGLREMGQGIGHFTRFYVDKDYRRKGIGSKLFFTLIEFAKKNNYKKIFLATASDQKAANKFYTKVGLKRIYSPPDELPHSSTDDIFYEIDF</sequence>
<reference evidence="3 4" key="1">
    <citation type="journal article" date="2016" name="Nat. Commun.">
        <title>Thousands of microbial genomes shed light on interconnected biogeochemical processes in an aquifer system.</title>
        <authorList>
            <person name="Anantharaman K."/>
            <person name="Brown C.T."/>
            <person name="Hug L.A."/>
            <person name="Sharon I."/>
            <person name="Castelle C.J."/>
            <person name="Probst A.J."/>
            <person name="Thomas B.C."/>
            <person name="Singh A."/>
            <person name="Wilkins M.J."/>
            <person name="Karaoz U."/>
            <person name="Brodie E.L."/>
            <person name="Williams K.H."/>
            <person name="Hubbard S.S."/>
            <person name="Banfield J.F."/>
        </authorList>
    </citation>
    <scope>NUCLEOTIDE SEQUENCE [LARGE SCALE GENOMIC DNA]</scope>
</reference>
<dbReference type="AlphaFoldDB" id="A0A1G2HMU1"/>
<evidence type="ECO:0000259" key="2">
    <source>
        <dbReference type="PROSITE" id="PS51186"/>
    </source>
</evidence>
<dbReference type="EMBL" id="MHOM01000040">
    <property type="protein sequence ID" value="OGZ63208.1"/>
    <property type="molecule type" value="Genomic_DNA"/>
</dbReference>
<dbReference type="PANTHER" id="PTHR13947">
    <property type="entry name" value="GNAT FAMILY N-ACETYLTRANSFERASE"/>
    <property type="match status" value="1"/>
</dbReference>
<dbReference type="InterPro" id="IPR000182">
    <property type="entry name" value="GNAT_dom"/>
</dbReference>